<dbReference type="AlphaFoldDB" id="W2HRI3"/>
<organism evidence="1">
    <name type="scientific">Phytophthora nicotianae</name>
    <name type="common">Potato buckeye rot agent</name>
    <name type="synonym">Phytophthora parasitica</name>
    <dbReference type="NCBI Taxonomy" id="4792"/>
    <lineage>
        <taxon>Eukaryota</taxon>
        <taxon>Sar</taxon>
        <taxon>Stramenopiles</taxon>
        <taxon>Oomycota</taxon>
        <taxon>Peronosporomycetes</taxon>
        <taxon>Peronosporales</taxon>
        <taxon>Peronosporaceae</taxon>
        <taxon>Phytophthora</taxon>
    </lineage>
</organism>
<evidence type="ECO:0000313" key="1">
    <source>
        <dbReference type="EMBL" id="ETK97051.1"/>
    </source>
</evidence>
<reference evidence="1" key="1">
    <citation type="submission" date="2013-11" db="EMBL/GenBank/DDBJ databases">
        <title>The Genome Sequence of Phytophthora parasitica CJ02B3.</title>
        <authorList>
            <consortium name="The Broad Institute Genomics Platform"/>
            <person name="Russ C."/>
            <person name="Tyler B."/>
            <person name="Panabieres F."/>
            <person name="Shan W."/>
            <person name="Tripathy S."/>
            <person name="Grunwald N."/>
            <person name="Machado M."/>
            <person name="Johnson C.S."/>
            <person name="Arredondo F."/>
            <person name="Hong C."/>
            <person name="Coffey M."/>
            <person name="Young S.K."/>
            <person name="Zeng Q."/>
            <person name="Gargeya S."/>
            <person name="Fitzgerald M."/>
            <person name="Abouelleil A."/>
            <person name="Alvarado L."/>
            <person name="Chapman S.B."/>
            <person name="Gainer-Dewar J."/>
            <person name="Goldberg J."/>
            <person name="Griggs A."/>
            <person name="Gujja S."/>
            <person name="Hansen M."/>
            <person name="Howarth C."/>
            <person name="Imamovic A."/>
            <person name="Ireland A."/>
            <person name="Larimer J."/>
            <person name="McCowan C."/>
            <person name="Murphy C."/>
            <person name="Pearson M."/>
            <person name="Poon T.W."/>
            <person name="Priest M."/>
            <person name="Roberts A."/>
            <person name="Saif S."/>
            <person name="Shea T."/>
            <person name="Sykes S."/>
            <person name="Wortman J."/>
            <person name="Nusbaum C."/>
            <person name="Birren B."/>
        </authorList>
    </citation>
    <scope>NUCLEOTIDE SEQUENCE [LARGE SCALE GENOMIC DNA]</scope>
    <source>
        <strain evidence="1">CJ02B3</strain>
    </source>
</reference>
<feature type="non-terminal residue" evidence="1">
    <location>
        <position position="76"/>
    </location>
</feature>
<gene>
    <name evidence="1" type="ORF">L915_00351</name>
</gene>
<protein>
    <submittedName>
        <fullName evidence="1">Uncharacterized protein</fullName>
    </submittedName>
</protein>
<name>W2HRI3_PHYNI</name>
<dbReference type="EMBL" id="KI683922">
    <property type="protein sequence ID" value="ETK97051.1"/>
    <property type="molecule type" value="Genomic_DNA"/>
</dbReference>
<accession>W2HRI3</accession>
<dbReference type="Proteomes" id="UP000053236">
    <property type="component" value="Unassembled WGS sequence"/>
</dbReference>
<proteinExistence type="predicted"/>
<sequence>MDLAASAAYVEADIQGPSTSTPDSLGAVTLLAETPLRSAACKSARALSSILWWRAQVFKNRDSQGSPGERSKETDL</sequence>